<sequence>MKKVAVITMLICSLTIGCTTSNNHQNSVPSSAAPKQTQPTASSEVESFSDKVDAYLHKLKFTGSVLLAKKGNVLVRQGYGMANLQKNTPNTPNNIFLIGSVTKQFTALAIMQLQEQGKLNVKDPVHKYLPDYPHGDVITIHHLLTHTSGIPNYTTFPDFMETIGQQVTVEQNLDKFKDKPLNFAPGNKYQYSNSGYIVLGAIIERVSKQTYENYIYEHIFKPLGMNDSGFRDDGIANKQFAVGYTNGLDTPSEALFVDKSIAYSAGAIYSTIDDLYKWDRSLYTEQLIKKTSAEAMFTPFKDNYAYGWIVEDEERKIYAHNGNINGFVAYLKHYTLDDMTVIVLSNNDSIDIKRIGDTLGKLLEANP</sequence>
<evidence type="ECO:0000256" key="3">
    <source>
        <dbReference type="SAM" id="MobiDB-lite"/>
    </source>
</evidence>
<dbReference type="EC" id="3.4.11.19" evidence="5"/>
<keyword evidence="5" id="KW-0031">Aminopeptidase</keyword>
<dbReference type="InterPro" id="IPR001466">
    <property type="entry name" value="Beta-lactam-related"/>
</dbReference>
<dbReference type="EMBL" id="CAKMMF010000001">
    <property type="protein sequence ID" value="CAH1189984.1"/>
    <property type="molecule type" value="Genomic_DNA"/>
</dbReference>
<comment type="subcellular location">
    <subcellularLocation>
        <location evidence="1">Membrane</location>
    </subcellularLocation>
</comment>
<dbReference type="SUPFAM" id="SSF56601">
    <property type="entry name" value="beta-lactamase/transpeptidase-like"/>
    <property type="match status" value="1"/>
</dbReference>
<keyword evidence="6" id="KW-1185">Reference proteome</keyword>
<dbReference type="Proteomes" id="UP000838686">
    <property type="component" value="Unassembled WGS sequence"/>
</dbReference>
<dbReference type="InterPro" id="IPR012338">
    <property type="entry name" value="Beta-lactam/transpept-like"/>
</dbReference>
<reference evidence="5" key="1">
    <citation type="submission" date="2022-01" db="EMBL/GenBank/DDBJ databases">
        <authorList>
            <person name="Criscuolo A."/>
        </authorList>
    </citation>
    <scope>NUCLEOTIDE SEQUENCE</scope>
    <source>
        <strain evidence="5">CIP111893</strain>
    </source>
</reference>
<evidence type="ECO:0000313" key="6">
    <source>
        <dbReference type="Proteomes" id="UP000838686"/>
    </source>
</evidence>
<evidence type="ECO:0000259" key="4">
    <source>
        <dbReference type="Pfam" id="PF00144"/>
    </source>
</evidence>
<dbReference type="InterPro" id="IPR050491">
    <property type="entry name" value="AmpC-like"/>
</dbReference>
<organism evidence="5 6">
    <name type="scientific">Paenibacillus plantiphilus</name>
    <dbReference type="NCBI Taxonomy" id="2905650"/>
    <lineage>
        <taxon>Bacteria</taxon>
        <taxon>Bacillati</taxon>
        <taxon>Bacillota</taxon>
        <taxon>Bacilli</taxon>
        <taxon>Bacillales</taxon>
        <taxon>Paenibacillaceae</taxon>
        <taxon>Paenibacillus</taxon>
    </lineage>
</organism>
<dbReference type="PROSITE" id="PS51257">
    <property type="entry name" value="PROKAR_LIPOPROTEIN"/>
    <property type="match status" value="1"/>
</dbReference>
<accession>A0ABM9BPA1</accession>
<evidence type="ECO:0000256" key="1">
    <source>
        <dbReference type="ARBA" id="ARBA00004370"/>
    </source>
</evidence>
<evidence type="ECO:0000256" key="2">
    <source>
        <dbReference type="ARBA" id="ARBA00023136"/>
    </source>
</evidence>
<name>A0ABM9BPA1_9BACL</name>
<evidence type="ECO:0000313" key="5">
    <source>
        <dbReference type="EMBL" id="CAH1189984.1"/>
    </source>
</evidence>
<gene>
    <name evidence="5" type="primary">dap_1</name>
    <name evidence="5" type="ORF">PAECIP111893_00068</name>
</gene>
<protein>
    <submittedName>
        <fullName evidence="5">D-aminopeptidase</fullName>
        <ecNumber evidence="5">3.4.11.19</ecNumber>
    </submittedName>
</protein>
<dbReference type="RefSeq" id="WP_236338229.1">
    <property type="nucleotide sequence ID" value="NZ_CAKMMF010000001.1"/>
</dbReference>
<keyword evidence="5" id="KW-0645">Protease</keyword>
<dbReference type="PANTHER" id="PTHR46825:SF11">
    <property type="entry name" value="PENICILLIN-BINDING PROTEIN 4"/>
    <property type="match status" value="1"/>
</dbReference>
<dbReference type="Pfam" id="PF00144">
    <property type="entry name" value="Beta-lactamase"/>
    <property type="match status" value="1"/>
</dbReference>
<keyword evidence="2" id="KW-0472">Membrane</keyword>
<feature type="domain" description="Beta-lactamase-related" evidence="4">
    <location>
        <begin position="63"/>
        <end position="348"/>
    </location>
</feature>
<feature type="region of interest" description="Disordered" evidence="3">
    <location>
        <begin position="23"/>
        <end position="44"/>
    </location>
</feature>
<dbReference type="Gene3D" id="3.40.710.10">
    <property type="entry name" value="DD-peptidase/beta-lactamase superfamily"/>
    <property type="match status" value="1"/>
</dbReference>
<dbReference type="PANTHER" id="PTHR46825">
    <property type="entry name" value="D-ALANYL-D-ALANINE-CARBOXYPEPTIDASE/ENDOPEPTIDASE AMPH"/>
    <property type="match status" value="1"/>
</dbReference>
<comment type="caution">
    <text evidence="5">The sequence shown here is derived from an EMBL/GenBank/DDBJ whole genome shotgun (WGS) entry which is preliminary data.</text>
</comment>
<proteinExistence type="predicted"/>
<dbReference type="GO" id="GO:0004177">
    <property type="term" value="F:aminopeptidase activity"/>
    <property type="evidence" value="ECO:0007669"/>
    <property type="project" value="UniProtKB-KW"/>
</dbReference>
<keyword evidence="5" id="KW-0378">Hydrolase</keyword>